<dbReference type="NCBIfam" id="TIGR04056">
    <property type="entry name" value="OMP_RagA_SusC"/>
    <property type="match status" value="1"/>
</dbReference>
<organism evidence="14 15">
    <name type="scientific">Emticicia agri</name>
    <dbReference type="NCBI Taxonomy" id="2492393"/>
    <lineage>
        <taxon>Bacteria</taxon>
        <taxon>Pseudomonadati</taxon>
        <taxon>Bacteroidota</taxon>
        <taxon>Cytophagia</taxon>
        <taxon>Cytophagales</taxon>
        <taxon>Leadbetterellaceae</taxon>
        <taxon>Emticicia</taxon>
    </lineage>
</organism>
<dbReference type="NCBIfam" id="TIGR04057">
    <property type="entry name" value="SusC_RagA_signa"/>
    <property type="match status" value="1"/>
</dbReference>
<dbReference type="PROSITE" id="PS52016">
    <property type="entry name" value="TONB_DEPENDENT_REC_3"/>
    <property type="match status" value="1"/>
</dbReference>
<evidence type="ECO:0000256" key="7">
    <source>
        <dbReference type="ARBA" id="ARBA00023237"/>
    </source>
</evidence>
<dbReference type="Gene3D" id="2.40.170.20">
    <property type="entry name" value="TonB-dependent receptor, beta-barrel domain"/>
    <property type="match status" value="1"/>
</dbReference>
<keyword evidence="4 8" id="KW-0812">Transmembrane</keyword>
<dbReference type="GO" id="GO:0009279">
    <property type="term" value="C:cell outer membrane"/>
    <property type="evidence" value="ECO:0007669"/>
    <property type="project" value="UniProtKB-SubCell"/>
</dbReference>
<evidence type="ECO:0000256" key="10">
    <source>
        <dbReference type="SAM" id="MobiDB-lite"/>
    </source>
</evidence>
<sequence>MKQNYFVPIRGALFCGLLWMMSIVAFAQKSVSGKVSDSKGEGVPGASISVKGTTAGTISDAEGNYKINVPNAGGTLVISSIGYKTVEITLGNQTTVDVTLEDDAASLDEVVVTGYSVDKRRESTGAISTVKTRDLTTVPSASVEQQLQGRVAGLTVVTTSQPGSGSQIRVRGFGAFGGNAPLMIVDGFPVGDVNYLNPEDIESTTVLKDASAASIYGARAANGVIVYTTKKGKKNAKKLNVTYDGVFGFTDPGQGQKMMNPQDQAEWTWTALRNSGAPLTHPQYGSGATPIIPDYLKVGNRSGVVGTIDIEAERAKYNITGPTIGDYYQVIKANKAGTDWYKELTQTGTIQRHSLGFEGGGDASRFFVGLSLQDQQGILASQRAKRIAMRVNTEFDLFKNVRIGENIQLTFLQILGRQGGNNGLQSSQDENDILGAFRSPTIIPVRDEFGGWAGTTALGFGQGSNPVANQQAGKLNKNYNALASGNFYIEVDPIKDLTLRSSIGGTFNNFYGWGYGRPIYETLENKSVVWSYNESGGFRLGWTFTNTATYKKKFGAHGIDLLVGQEALNTGFGKDMRADGRAPFSGDPNYITISTLDIRNPATSVKDNGITFNSYFGRAIYSFKDRYIITGVIRRDGSSRFGQNNRYGVFPAVSAAWRLSDESFMKGLAWVTDLKVRGGYGTMGNSNNVAPANQFNLYEQNVGTSGYDINGTNGGIVGGFRQSRIGNPNAKWETSITKNIGIDGSFLKGKLDVILDLWQKDTKDLLYTLPITQTVGSATAPSVNVGTMVNKGIDIQVITRGKFGAEVGYEFDVTGSFLDNKITQIGGGLTYLLDVNPGFRGVNPIRNQLGYSLSSFYGYQVVGLFQTQEEVNEALKPTATPGAAIPTQTGAGLGRFRYADLNGDGTITADDRTYLGSPVAKFTGGLNFRLTYKNFDLLAYFYTSIGNKIYNISKRFTDFYPLFAGSAISERVKDSWTPENRDTNIPRFEQNDGFSTGSQSSSFYVEDGSYLRFQNLSIGYNFPTTLANKMKLSRLRVHAAVNNLLTVTKYGGLDPQVAGAADTNFGVDLGNFPMTRQVTFGLNVGF</sequence>
<evidence type="ECO:0000259" key="12">
    <source>
        <dbReference type="Pfam" id="PF00593"/>
    </source>
</evidence>
<evidence type="ECO:0000256" key="11">
    <source>
        <dbReference type="SAM" id="SignalP"/>
    </source>
</evidence>
<keyword evidence="11" id="KW-0732">Signal</keyword>
<feature type="compositionally biased region" description="Basic and acidic residues" evidence="10">
    <location>
        <begin position="975"/>
        <end position="984"/>
    </location>
</feature>
<gene>
    <name evidence="14" type="ORF">EWM59_05790</name>
</gene>
<keyword evidence="6 8" id="KW-0472">Membrane</keyword>
<dbReference type="InterPro" id="IPR023997">
    <property type="entry name" value="TonB-dep_OMP_SusC/RagA_CS"/>
</dbReference>
<dbReference type="InterPro" id="IPR012910">
    <property type="entry name" value="Plug_dom"/>
</dbReference>
<dbReference type="InterPro" id="IPR037066">
    <property type="entry name" value="Plug_dom_sf"/>
</dbReference>
<feature type="domain" description="TonB-dependent receptor plug" evidence="13">
    <location>
        <begin position="120"/>
        <end position="224"/>
    </location>
</feature>
<dbReference type="OrthoDB" id="9768177at2"/>
<keyword evidence="15" id="KW-1185">Reference proteome</keyword>
<dbReference type="SUPFAM" id="SSF49464">
    <property type="entry name" value="Carboxypeptidase regulatory domain-like"/>
    <property type="match status" value="1"/>
</dbReference>
<evidence type="ECO:0000256" key="4">
    <source>
        <dbReference type="ARBA" id="ARBA00022692"/>
    </source>
</evidence>
<comment type="subcellular location">
    <subcellularLocation>
        <location evidence="1 8">Cell outer membrane</location>
        <topology evidence="1 8">Multi-pass membrane protein</topology>
    </subcellularLocation>
</comment>
<dbReference type="AlphaFoldDB" id="A0A4Q5M2Y4"/>
<dbReference type="InterPro" id="IPR039426">
    <property type="entry name" value="TonB-dep_rcpt-like"/>
</dbReference>
<evidence type="ECO:0000256" key="8">
    <source>
        <dbReference type="PROSITE-ProRule" id="PRU01360"/>
    </source>
</evidence>
<dbReference type="RefSeq" id="WP_130019996.1">
    <property type="nucleotide sequence ID" value="NZ_SEWF01000006.1"/>
</dbReference>
<dbReference type="Gene3D" id="2.60.40.1120">
    <property type="entry name" value="Carboxypeptidase-like, regulatory domain"/>
    <property type="match status" value="1"/>
</dbReference>
<feature type="region of interest" description="Disordered" evidence="10">
    <location>
        <begin position="975"/>
        <end position="1000"/>
    </location>
</feature>
<comment type="caution">
    <text evidence="14">The sequence shown here is derived from an EMBL/GenBank/DDBJ whole genome shotgun (WGS) entry which is preliminary data.</text>
</comment>
<keyword evidence="5 9" id="KW-0798">TonB box</keyword>
<dbReference type="EMBL" id="SEWF01000006">
    <property type="protein sequence ID" value="RYU96661.1"/>
    <property type="molecule type" value="Genomic_DNA"/>
</dbReference>
<dbReference type="Pfam" id="PF00593">
    <property type="entry name" value="TonB_dep_Rec_b-barrel"/>
    <property type="match status" value="1"/>
</dbReference>
<dbReference type="Pfam" id="PF13715">
    <property type="entry name" value="CarbopepD_reg_2"/>
    <property type="match status" value="1"/>
</dbReference>
<proteinExistence type="inferred from homology"/>
<feature type="chain" id="PRO_5020440734" evidence="11">
    <location>
        <begin position="28"/>
        <end position="1086"/>
    </location>
</feature>
<evidence type="ECO:0000256" key="2">
    <source>
        <dbReference type="ARBA" id="ARBA00022448"/>
    </source>
</evidence>
<dbReference type="SUPFAM" id="SSF56935">
    <property type="entry name" value="Porins"/>
    <property type="match status" value="1"/>
</dbReference>
<evidence type="ECO:0000256" key="9">
    <source>
        <dbReference type="RuleBase" id="RU003357"/>
    </source>
</evidence>
<accession>A0A4Q5M2Y4</accession>
<protein>
    <submittedName>
        <fullName evidence="14">TonB-dependent receptor</fullName>
    </submittedName>
</protein>
<evidence type="ECO:0000256" key="3">
    <source>
        <dbReference type="ARBA" id="ARBA00022452"/>
    </source>
</evidence>
<dbReference type="InterPro" id="IPR036942">
    <property type="entry name" value="Beta-barrel_TonB_sf"/>
</dbReference>
<dbReference type="Proteomes" id="UP000293162">
    <property type="component" value="Unassembled WGS sequence"/>
</dbReference>
<dbReference type="InterPro" id="IPR023996">
    <property type="entry name" value="TonB-dep_OMP_SusC/RagA"/>
</dbReference>
<dbReference type="InterPro" id="IPR000531">
    <property type="entry name" value="Beta-barrel_TonB"/>
</dbReference>
<name>A0A4Q5M2Y4_9BACT</name>
<evidence type="ECO:0000256" key="1">
    <source>
        <dbReference type="ARBA" id="ARBA00004571"/>
    </source>
</evidence>
<keyword evidence="7 8" id="KW-0998">Cell outer membrane</keyword>
<evidence type="ECO:0000313" key="14">
    <source>
        <dbReference type="EMBL" id="RYU96661.1"/>
    </source>
</evidence>
<comment type="similarity">
    <text evidence="8 9">Belongs to the TonB-dependent receptor family.</text>
</comment>
<evidence type="ECO:0000313" key="15">
    <source>
        <dbReference type="Proteomes" id="UP000293162"/>
    </source>
</evidence>
<evidence type="ECO:0000256" key="6">
    <source>
        <dbReference type="ARBA" id="ARBA00023136"/>
    </source>
</evidence>
<keyword evidence="3 8" id="KW-1134">Transmembrane beta strand</keyword>
<dbReference type="Pfam" id="PF07715">
    <property type="entry name" value="Plug"/>
    <property type="match status" value="1"/>
</dbReference>
<dbReference type="InterPro" id="IPR008969">
    <property type="entry name" value="CarboxyPept-like_regulatory"/>
</dbReference>
<reference evidence="14 15" key="1">
    <citation type="submission" date="2019-02" db="EMBL/GenBank/DDBJ databases">
        <title>Bacterial novel species Emticicia sp. 17J42-9 isolated from soil.</title>
        <authorList>
            <person name="Jung H.-Y."/>
        </authorList>
    </citation>
    <scope>NUCLEOTIDE SEQUENCE [LARGE SCALE GENOMIC DNA]</scope>
    <source>
        <strain evidence="14 15">17J42-9</strain>
    </source>
</reference>
<feature type="signal peptide" evidence="11">
    <location>
        <begin position="1"/>
        <end position="27"/>
    </location>
</feature>
<dbReference type="Gene3D" id="2.170.130.10">
    <property type="entry name" value="TonB-dependent receptor, plug domain"/>
    <property type="match status" value="1"/>
</dbReference>
<keyword evidence="14" id="KW-0675">Receptor</keyword>
<evidence type="ECO:0000259" key="13">
    <source>
        <dbReference type="Pfam" id="PF07715"/>
    </source>
</evidence>
<keyword evidence="2 8" id="KW-0813">Transport</keyword>
<evidence type="ECO:0000256" key="5">
    <source>
        <dbReference type="ARBA" id="ARBA00023077"/>
    </source>
</evidence>
<feature type="domain" description="TonB-dependent receptor-like beta-barrel" evidence="12">
    <location>
        <begin position="448"/>
        <end position="1044"/>
    </location>
</feature>